<evidence type="ECO:0000313" key="3">
    <source>
        <dbReference type="EMBL" id="OGF87519.1"/>
    </source>
</evidence>
<name>A0A1F5XI21_9BACT</name>
<gene>
    <name evidence="3" type="ORF">A3B19_02980</name>
</gene>
<dbReference type="Gene3D" id="2.70.70.10">
    <property type="entry name" value="Glucose Permease (Domain IIA)"/>
    <property type="match status" value="1"/>
</dbReference>
<comment type="caution">
    <text evidence="3">The sequence shown here is derived from an EMBL/GenBank/DDBJ whole genome shotgun (WGS) entry which is preliminary data.</text>
</comment>
<dbReference type="Proteomes" id="UP000177346">
    <property type="component" value="Unassembled WGS sequence"/>
</dbReference>
<feature type="domain" description="LysM" evidence="2">
    <location>
        <begin position="131"/>
        <end position="175"/>
    </location>
</feature>
<dbReference type="InterPro" id="IPR050570">
    <property type="entry name" value="Cell_wall_metabolism_enzyme"/>
</dbReference>
<feature type="domain" description="LysM" evidence="2">
    <location>
        <begin position="181"/>
        <end position="226"/>
    </location>
</feature>
<dbReference type="CDD" id="cd00118">
    <property type="entry name" value="LysM"/>
    <property type="match status" value="2"/>
</dbReference>
<dbReference type="SUPFAM" id="SSF51261">
    <property type="entry name" value="Duplicated hybrid motif"/>
    <property type="match status" value="1"/>
</dbReference>
<dbReference type="PROSITE" id="PS51782">
    <property type="entry name" value="LYSM"/>
    <property type="match status" value="2"/>
</dbReference>
<dbReference type="InterPro" id="IPR036779">
    <property type="entry name" value="LysM_dom_sf"/>
</dbReference>
<keyword evidence="1" id="KW-0472">Membrane</keyword>
<evidence type="ECO:0000313" key="4">
    <source>
        <dbReference type="Proteomes" id="UP000177346"/>
    </source>
</evidence>
<dbReference type="CDD" id="cd12797">
    <property type="entry name" value="M23_peptidase"/>
    <property type="match status" value="1"/>
</dbReference>
<dbReference type="InterPro" id="IPR011055">
    <property type="entry name" value="Dup_hybrid_motif"/>
</dbReference>
<dbReference type="Pfam" id="PF01476">
    <property type="entry name" value="LysM"/>
    <property type="match status" value="2"/>
</dbReference>
<dbReference type="GO" id="GO:0004222">
    <property type="term" value="F:metalloendopeptidase activity"/>
    <property type="evidence" value="ECO:0007669"/>
    <property type="project" value="TreeGrafter"/>
</dbReference>
<feature type="transmembrane region" description="Helical" evidence="1">
    <location>
        <begin position="37"/>
        <end position="62"/>
    </location>
</feature>
<dbReference type="Gene3D" id="3.10.350.10">
    <property type="entry name" value="LysM domain"/>
    <property type="match status" value="2"/>
</dbReference>
<evidence type="ECO:0000256" key="1">
    <source>
        <dbReference type="SAM" id="Phobius"/>
    </source>
</evidence>
<dbReference type="AlphaFoldDB" id="A0A1F5XI21"/>
<keyword evidence="1" id="KW-0812">Transmembrane</keyword>
<dbReference type="PANTHER" id="PTHR21666">
    <property type="entry name" value="PEPTIDASE-RELATED"/>
    <property type="match status" value="1"/>
</dbReference>
<dbReference type="Pfam" id="PF01551">
    <property type="entry name" value="Peptidase_M23"/>
    <property type="match status" value="1"/>
</dbReference>
<accession>A0A1F5XI21</accession>
<organism evidence="3 4">
    <name type="scientific">Candidatus Giovannonibacteria bacterium RIFCSPLOWO2_01_FULL_46_32</name>
    <dbReference type="NCBI Taxonomy" id="1798353"/>
    <lineage>
        <taxon>Bacteria</taxon>
        <taxon>Candidatus Giovannoniibacteriota</taxon>
    </lineage>
</organism>
<reference evidence="3 4" key="1">
    <citation type="journal article" date="2016" name="Nat. Commun.">
        <title>Thousands of microbial genomes shed light on interconnected biogeochemical processes in an aquifer system.</title>
        <authorList>
            <person name="Anantharaman K."/>
            <person name="Brown C.T."/>
            <person name="Hug L.A."/>
            <person name="Sharon I."/>
            <person name="Castelle C.J."/>
            <person name="Probst A.J."/>
            <person name="Thomas B.C."/>
            <person name="Singh A."/>
            <person name="Wilkins M.J."/>
            <person name="Karaoz U."/>
            <person name="Brodie E.L."/>
            <person name="Williams K.H."/>
            <person name="Hubbard S.S."/>
            <person name="Banfield J.F."/>
        </authorList>
    </citation>
    <scope>NUCLEOTIDE SEQUENCE [LARGE SCALE GENOMIC DNA]</scope>
</reference>
<dbReference type="InterPro" id="IPR018392">
    <property type="entry name" value="LysM"/>
</dbReference>
<dbReference type="InterPro" id="IPR016047">
    <property type="entry name" value="M23ase_b-sheet_dom"/>
</dbReference>
<sequence>MLLWLYGRDGSRKPILHLFRLLTLKLILNRANIGRPFLPFIAAILAWTLLAGVANAGIFSFLEKLLGGGDEEAALYNSQNIPLLKAPATTNPKAATGGAVINFVGDSSLLPVVGPMGSVADMETYKLDQITTYVVREGDTLSKIADMFGVSVATIYWANDLKRGDLIKAGDTLVIFPIDGLQVTVKKGDTIKALAAKYKGDAQEIIDNNPDLQANGSLEEGMTIFIPNAELAPVPGRPARVRGTGGPDIPGYFMRPIFGGRKSQGLHGFNAVDLAASCETPVYASASGTVIVARNYGWNGGYGKYVAIAHPNGTQTVYAHLSQVFVSVGQYVSQGFMIGTIGSTGNSSGCHVHFEIRGAAQIY</sequence>
<protein>
    <recommendedName>
        <fullName evidence="2">LysM domain-containing protein</fullName>
    </recommendedName>
</protein>
<dbReference type="PANTHER" id="PTHR21666:SF270">
    <property type="entry name" value="MUREIN HYDROLASE ACTIVATOR ENVC"/>
    <property type="match status" value="1"/>
</dbReference>
<evidence type="ECO:0000259" key="2">
    <source>
        <dbReference type="PROSITE" id="PS51782"/>
    </source>
</evidence>
<keyword evidence="1" id="KW-1133">Transmembrane helix</keyword>
<dbReference type="EMBL" id="MFIF01000005">
    <property type="protein sequence ID" value="OGF87519.1"/>
    <property type="molecule type" value="Genomic_DNA"/>
</dbReference>
<proteinExistence type="predicted"/>
<dbReference type="SMART" id="SM00257">
    <property type="entry name" value="LysM"/>
    <property type="match status" value="2"/>
</dbReference>